<reference evidence="2 3" key="1">
    <citation type="submission" date="2017-01" db="EMBL/GenBank/DDBJ databases">
        <authorList>
            <person name="Mah S.A."/>
            <person name="Swanson W.J."/>
            <person name="Moy G.W."/>
            <person name="Vacquier V.D."/>
        </authorList>
    </citation>
    <scope>NUCLEOTIDE SEQUENCE [LARGE SCALE GENOMIC DNA]</scope>
    <source>
        <strain evidence="2 3">DSM 29590</strain>
    </source>
</reference>
<organism evidence="2 3">
    <name type="scientific">Roseovarius nanhaiticus</name>
    <dbReference type="NCBI Taxonomy" id="573024"/>
    <lineage>
        <taxon>Bacteria</taxon>
        <taxon>Pseudomonadati</taxon>
        <taxon>Pseudomonadota</taxon>
        <taxon>Alphaproteobacteria</taxon>
        <taxon>Rhodobacterales</taxon>
        <taxon>Roseobacteraceae</taxon>
        <taxon>Roseovarius</taxon>
    </lineage>
</organism>
<evidence type="ECO:0000313" key="2">
    <source>
        <dbReference type="EMBL" id="SIS20269.1"/>
    </source>
</evidence>
<dbReference type="Proteomes" id="UP000186019">
    <property type="component" value="Unassembled WGS sequence"/>
</dbReference>
<evidence type="ECO:0000256" key="1">
    <source>
        <dbReference type="SAM" id="Phobius"/>
    </source>
</evidence>
<sequence length="40" mass="4709">MKKIDVDEDTKRSKFLIKAMVAQIVIVLVVMFCYWAYLKA</sequence>
<gene>
    <name evidence="2" type="ORF">SAMN05421666_2556</name>
</gene>
<accession>A0A1N7H5Z7</accession>
<evidence type="ECO:0000313" key="3">
    <source>
        <dbReference type="Proteomes" id="UP000186019"/>
    </source>
</evidence>
<keyword evidence="1" id="KW-1133">Transmembrane helix</keyword>
<dbReference type="AlphaFoldDB" id="A0A1N7H5Z7"/>
<dbReference type="EMBL" id="FTNV01000002">
    <property type="protein sequence ID" value="SIS20269.1"/>
    <property type="molecule type" value="Genomic_DNA"/>
</dbReference>
<name>A0A1N7H5Z7_9RHOB</name>
<protein>
    <recommendedName>
        <fullName evidence="4">Aa3 type cytochrome c oxidase subunit IV</fullName>
    </recommendedName>
</protein>
<keyword evidence="1" id="KW-0812">Transmembrane</keyword>
<dbReference type="STRING" id="573024.SAMN05216208_2763"/>
<evidence type="ECO:0008006" key="4">
    <source>
        <dbReference type="Google" id="ProtNLM"/>
    </source>
</evidence>
<keyword evidence="1" id="KW-0472">Membrane</keyword>
<feature type="transmembrane region" description="Helical" evidence="1">
    <location>
        <begin position="15"/>
        <end position="37"/>
    </location>
</feature>
<proteinExistence type="predicted"/>
<dbReference type="RefSeq" id="WP_272482024.1">
    <property type="nucleotide sequence ID" value="NZ_CANNEL010000007.1"/>
</dbReference>
<keyword evidence="3" id="KW-1185">Reference proteome</keyword>